<evidence type="ECO:0000313" key="2">
    <source>
        <dbReference type="EMBL" id="MDL5376445.1"/>
    </source>
</evidence>
<proteinExistence type="predicted"/>
<dbReference type="Proteomes" id="UP001230807">
    <property type="component" value="Unassembled WGS sequence"/>
</dbReference>
<sequence>MLFKKKTAEEAAGTKRFQVKLTEQLPELGQITILVDTATGVNYIQTWVGTGGGITPLLDANGDVVVEEGYRS</sequence>
<name>A0ABT7MMM9_9BACL</name>
<evidence type="ECO:0000313" key="3">
    <source>
        <dbReference type="Proteomes" id="UP001230807"/>
    </source>
</evidence>
<accession>A0ABT7MMM9</accession>
<protein>
    <submittedName>
        <fullName evidence="2">DUF6440 family protein</fullName>
    </submittedName>
</protein>
<comment type="caution">
    <text evidence="2">The sequence shown here is derived from an EMBL/GenBank/DDBJ whole genome shotgun (WGS) entry which is preliminary data.</text>
</comment>
<reference evidence="2 3" key="1">
    <citation type="submission" date="2023-06" db="EMBL/GenBank/DDBJ databases">
        <title>Influencing factors and mechanism of Cr(VI) reduction by facultative anaerobic Exiguobacterium sp. PY14.</title>
        <authorList>
            <person name="Zou L."/>
        </authorList>
    </citation>
    <scope>NUCLEOTIDE SEQUENCE [LARGE SCALE GENOMIC DNA]</scope>
    <source>
        <strain evidence="2 3">PY14</strain>
    </source>
</reference>
<feature type="domain" description="DUF6440" evidence="1">
    <location>
        <begin position="16"/>
        <end position="66"/>
    </location>
</feature>
<dbReference type="Pfam" id="PF20037">
    <property type="entry name" value="DUF6440"/>
    <property type="match status" value="1"/>
</dbReference>
<organism evidence="2 3">
    <name type="scientific">Exiguobacterium mexicanum</name>
    <dbReference type="NCBI Taxonomy" id="340146"/>
    <lineage>
        <taxon>Bacteria</taxon>
        <taxon>Bacillati</taxon>
        <taxon>Bacillota</taxon>
        <taxon>Bacilli</taxon>
        <taxon>Bacillales</taxon>
        <taxon>Bacillales Family XII. Incertae Sedis</taxon>
        <taxon>Exiguobacterium</taxon>
    </lineage>
</organism>
<dbReference type="RefSeq" id="WP_214718161.1">
    <property type="nucleotide sequence ID" value="NZ_CP183077.1"/>
</dbReference>
<dbReference type="EMBL" id="JASWER010000003">
    <property type="protein sequence ID" value="MDL5376445.1"/>
    <property type="molecule type" value="Genomic_DNA"/>
</dbReference>
<keyword evidence="3" id="KW-1185">Reference proteome</keyword>
<evidence type="ECO:0000259" key="1">
    <source>
        <dbReference type="Pfam" id="PF20037"/>
    </source>
</evidence>
<gene>
    <name evidence="2" type="ORF">QR695_05435</name>
</gene>
<dbReference type="InterPro" id="IPR045515">
    <property type="entry name" value="DUF6440"/>
</dbReference>